<feature type="transmembrane region" description="Helical" evidence="5">
    <location>
        <begin position="578"/>
        <end position="598"/>
    </location>
</feature>
<evidence type="ECO:0000256" key="2">
    <source>
        <dbReference type="ARBA" id="ARBA00022692"/>
    </source>
</evidence>
<dbReference type="GO" id="GO:0005351">
    <property type="term" value="F:carbohydrate:proton symporter activity"/>
    <property type="evidence" value="ECO:0007669"/>
    <property type="project" value="TreeGrafter"/>
</dbReference>
<evidence type="ECO:0000313" key="7">
    <source>
        <dbReference type="Proteomes" id="UP000044602"/>
    </source>
</evidence>
<feature type="transmembrane region" description="Helical" evidence="5">
    <location>
        <begin position="215"/>
        <end position="236"/>
    </location>
</feature>
<dbReference type="InterPro" id="IPR036259">
    <property type="entry name" value="MFS_trans_sf"/>
</dbReference>
<keyword evidence="7" id="KW-1185">Reference proteome</keyword>
<accession>A0A0G4KCU1</accession>
<organism evidence="6 7">
    <name type="scientific">Verticillium longisporum</name>
    <name type="common">Verticillium dahliae var. longisporum</name>
    <dbReference type="NCBI Taxonomy" id="100787"/>
    <lineage>
        <taxon>Eukaryota</taxon>
        <taxon>Fungi</taxon>
        <taxon>Dikarya</taxon>
        <taxon>Ascomycota</taxon>
        <taxon>Pezizomycotina</taxon>
        <taxon>Sordariomycetes</taxon>
        <taxon>Hypocreomycetidae</taxon>
        <taxon>Glomerellales</taxon>
        <taxon>Plectosphaerellaceae</taxon>
        <taxon>Verticillium</taxon>
    </lineage>
</organism>
<dbReference type="Proteomes" id="UP000044602">
    <property type="component" value="Unassembled WGS sequence"/>
</dbReference>
<dbReference type="InterPro" id="IPR005828">
    <property type="entry name" value="MFS_sugar_transport-like"/>
</dbReference>
<dbReference type="Pfam" id="PF00083">
    <property type="entry name" value="Sugar_tr"/>
    <property type="match status" value="2"/>
</dbReference>
<feature type="transmembrane region" description="Helical" evidence="5">
    <location>
        <begin position="552"/>
        <end position="572"/>
    </location>
</feature>
<feature type="transmembrane region" description="Helical" evidence="5">
    <location>
        <begin position="452"/>
        <end position="471"/>
    </location>
</feature>
<feature type="transmembrane region" description="Helical" evidence="5">
    <location>
        <begin position="49"/>
        <end position="69"/>
    </location>
</feature>
<feature type="transmembrane region" description="Helical" evidence="5">
    <location>
        <begin position="520"/>
        <end position="540"/>
    </location>
</feature>
<evidence type="ECO:0000256" key="3">
    <source>
        <dbReference type="ARBA" id="ARBA00022989"/>
    </source>
</evidence>
<sequence>MSNNKWQAMKAFEVDMTLKTNGSPAFHLRDSKCVLDANYPQLTFSLQQLTLLLLGAAITLHITSANLSLPIAPNLTLATILLPLLGALNTAFQPRLLQAARTTRSPVERILPQTLQSLQAILTTALATLLLQSATASAPLLDCALASTWQRLFQAKDAPRLRAIQDALDCCGYHSTRDRPWPFPTRDVEPGRCAVRFDRQTACAEPWRNALGRNAALGLAVVLAVAAMQLGSLAVARGTESWRDAWWARRGGWWWRGRRRGLSSPGREGVVRPLLGAPEAGDEGADSDVPHGDMAANPKAFAVMSHELDAEHTENAPVIEQVAEGETTLWTPIKENPRVNMFAVLGICGSFLFGYDIPVQGAITVLPMFFVMISASITFGSSFGDQMILPALRQGLWQGLNAIEIMIGAASNGVVMDRFGRKIMFALSVNFGRTALVYVSSNVGGVDSRRGVLLAGKFVIGLGMDILMSTCQTYVSEISPPRLRTVLLGVYAFFIAATFADCSKGTDLRRTRIVAVLNTLQQLIGVSLIANSTYFFIMAGMSPTMSLTINQAGVGASVACTLISWFIIAKIGRRTAILALRFIGVALVMAACCSNLGTGTAYPIVAAEIPATRLRAKTLGSGFAVNAFMMWAFRFVVPYMFNADQGNLGGTIGPVFAGFCVVGFVVSSFEIPETKDITYSRINELFQTRTPAREFRAMAVSYEAEDIAGTGDA</sequence>
<keyword evidence="4 5" id="KW-0472">Membrane</keyword>
<proteinExistence type="predicted"/>
<dbReference type="EMBL" id="CVQH01000001">
    <property type="protein sequence ID" value="CRJ80435.1"/>
    <property type="molecule type" value="Genomic_DNA"/>
</dbReference>
<dbReference type="SUPFAM" id="SSF103473">
    <property type="entry name" value="MFS general substrate transporter"/>
    <property type="match status" value="2"/>
</dbReference>
<gene>
    <name evidence="6" type="ORF">BN1708_000248</name>
</gene>
<feature type="transmembrane region" description="Helical" evidence="5">
    <location>
        <begin position="619"/>
        <end position="640"/>
    </location>
</feature>
<dbReference type="PANTHER" id="PTHR48022:SF2">
    <property type="entry name" value="PLASTIDIC GLUCOSE TRANSPORTER 4"/>
    <property type="match status" value="1"/>
</dbReference>
<feature type="transmembrane region" description="Helical" evidence="5">
    <location>
        <begin position="362"/>
        <end position="383"/>
    </location>
</feature>
<dbReference type="AlphaFoldDB" id="A0A0G4KCU1"/>
<dbReference type="InterPro" id="IPR050360">
    <property type="entry name" value="MFS_Sugar_Transporters"/>
</dbReference>
<reference evidence="6 7" key="1">
    <citation type="submission" date="2015-05" db="EMBL/GenBank/DDBJ databases">
        <authorList>
            <person name="Wang D.B."/>
            <person name="Wang M."/>
        </authorList>
    </citation>
    <scope>NUCLEOTIDE SEQUENCE [LARGE SCALE GENOMIC DNA]</scope>
    <source>
        <strain evidence="6">VL1</strain>
    </source>
</reference>
<feature type="transmembrane region" description="Helical" evidence="5">
    <location>
        <begin position="652"/>
        <end position="671"/>
    </location>
</feature>
<dbReference type="Gene3D" id="1.20.1250.20">
    <property type="entry name" value="MFS general substrate transporter like domains"/>
    <property type="match status" value="2"/>
</dbReference>
<feature type="transmembrane region" description="Helical" evidence="5">
    <location>
        <begin position="75"/>
        <end position="92"/>
    </location>
</feature>
<evidence type="ECO:0000256" key="1">
    <source>
        <dbReference type="ARBA" id="ARBA00004141"/>
    </source>
</evidence>
<evidence type="ECO:0008006" key="8">
    <source>
        <dbReference type="Google" id="ProtNLM"/>
    </source>
</evidence>
<feature type="transmembrane region" description="Helical" evidence="5">
    <location>
        <begin position="483"/>
        <end position="500"/>
    </location>
</feature>
<dbReference type="PANTHER" id="PTHR48022">
    <property type="entry name" value="PLASTIDIC GLUCOSE TRANSPORTER 4"/>
    <property type="match status" value="1"/>
</dbReference>
<evidence type="ECO:0000256" key="4">
    <source>
        <dbReference type="ARBA" id="ARBA00023136"/>
    </source>
</evidence>
<evidence type="ECO:0000313" key="6">
    <source>
        <dbReference type="EMBL" id="CRJ80435.1"/>
    </source>
</evidence>
<protein>
    <recommendedName>
        <fullName evidence="8">Major facilitator superfamily (MFS) profile domain-containing protein</fullName>
    </recommendedName>
</protein>
<dbReference type="GO" id="GO:0016020">
    <property type="term" value="C:membrane"/>
    <property type="evidence" value="ECO:0007669"/>
    <property type="project" value="UniProtKB-SubCell"/>
</dbReference>
<keyword evidence="3 5" id="KW-1133">Transmembrane helix</keyword>
<name>A0A0G4KCU1_VERLO</name>
<feature type="transmembrane region" description="Helical" evidence="5">
    <location>
        <begin position="395"/>
        <end position="416"/>
    </location>
</feature>
<feature type="transmembrane region" description="Helical" evidence="5">
    <location>
        <begin position="339"/>
        <end position="355"/>
    </location>
</feature>
<keyword evidence="2 5" id="KW-0812">Transmembrane</keyword>
<comment type="subcellular location">
    <subcellularLocation>
        <location evidence="1">Membrane</location>
        <topology evidence="1">Multi-pass membrane protein</topology>
    </subcellularLocation>
</comment>
<evidence type="ECO:0000256" key="5">
    <source>
        <dbReference type="SAM" id="Phobius"/>
    </source>
</evidence>